<evidence type="ECO:0000256" key="4">
    <source>
        <dbReference type="ARBA" id="ARBA00013255"/>
    </source>
</evidence>
<dbReference type="SUPFAM" id="SSF51246">
    <property type="entry name" value="Rudiment single hybrid motif"/>
    <property type="match status" value="1"/>
</dbReference>
<protein>
    <recommendedName>
        <fullName evidence="4 13">Phosphoribosylamine--glycine ligase</fullName>
        <ecNumber evidence="4 13">6.3.4.13</ecNumber>
    </recommendedName>
    <alternativeName>
        <fullName evidence="13">GARS</fullName>
    </alternativeName>
    <alternativeName>
        <fullName evidence="11 13">Glycinamide ribonucleotide synthetase</fullName>
    </alternativeName>
    <alternativeName>
        <fullName evidence="12 13">Phosphoribosylglycinamide synthetase</fullName>
    </alternativeName>
</protein>
<dbReference type="EC" id="6.3.4.13" evidence="4 13"/>
<evidence type="ECO:0000256" key="13">
    <source>
        <dbReference type="HAMAP-Rule" id="MF_00138"/>
    </source>
</evidence>
<evidence type="ECO:0000256" key="6">
    <source>
        <dbReference type="ARBA" id="ARBA00022741"/>
    </source>
</evidence>
<dbReference type="GO" id="GO:0004637">
    <property type="term" value="F:phosphoribosylamine-glycine ligase activity"/>
    <property type="evidence" value="ECO:0007669"/>
    <property type="project" value="UniProtKB-UniRule"/>
</dbReference>
<dbReference type="Gene3D" id="3.30.1490.20">
    <property type="entry name" value="ATP-grasp fold, A domain"/>
    <property type="match status" value="1"/>
</dbReference>
<dbReference type="HAMAP" id="MF_00138">
    <property type="entry name" value="GARS"/>
    <property type="match status" value="1"/>
</dbReference>
<evidence type="ECO:0000256" key="7">
    <source>
        <dbReference type="ARBA" id="ARBA00022755"/>
    </source>
</evidence>
<comment type="cofactor">
    <cofactor evidence="1">
        <name>Mn(2+)</name>
        <dbReference type="ChEBI" id="CHEBI:29035"/>
    </cofactor>
</comment>
<evidence type="ECO:0000256" key="8">
    <source>
        <dbReference type="ARBA" id="ARBA00022840"/>
    </source>
</evidence>
<evidence type="ECO:0000256" key="1">
    <source>
        <dbReference type="ARBA" id="ARBA00001936"/>
    </source>
</evidence>
<dbReference type="InterPro" id="IPR000115">
    <property type="entry name" value="PRibGlycinamide_synth"/>
</dbReference>
<dbReference type="Gene3D" id="3.30.470.20">
    <property type="entry name" value="ATP-grasp fold, B domain"/>
    <property type="match status" value="1"/>
</dbReference>
<dbReference type="InterPro" id="IPR016185">
    <property type="entry name" value="PreATP-grasp_dom_sf"/>
</dbReference>
<dbReference type="InterPro" id="IPR037123">
    <property type="entry name" value="PRibGlycinamide_synth_C_sf"/>
</dbReference>
<keyword evidence="9" id="KW-0464">Manganese</keyword>
<dbReference type="InterPro" id="IPR020561">
    <property type="entry name" value="PRibGlycinamid_synth_ATP-grasp"/>
</dbReference>
<evidence type="ECO:0000256" key="5">
    <source>
        <dbReference type="ARBA" id="ARBA00022598"/>
    </source>
</evidence>
<dbReference type="InterPro" id="IPR020562">
    <property type="entry name" value="PRibGlycinamide_synth_N"/>
</dbReference>
<dbReference type="InterPro" id="IPR020560">
    <property type="entry name" value="PRibGlycinamide_synth_C-dom"/>
</dbReference>
<dbReference type="EMBL" id="FNCK01000001">
    <property type="protein sequence ID" value="SDF81659.1"/>
    <property type="molecule type" value="Genomic_DNA"/>
</dbReference>
<dbReference type="STRING" id="120956.SAMN05421791_101133"/>
<evidence type="ECO:0000256" key="3">
    <source>
        <dbReference type="ARBA" id="ARBA00005174"/>
    </source>
</evidence>
<keyword evidence="8 14" id="KW-0067">ATP-binding</keyword>
<dbReference type="PANTHER" id="PTHR43472:SF1">
    <property type="entry name" value="PHOSPHORIBOSYLAMINE--GLYCINE LIGASE, CHLOROPLASTIC"/>
    <property type="match status" value="1"/>
</dbReference>
<name>A0A1G7P7S5_9LACT</name>
<dbReference type="SMART" id="SM01209">
    <property type="entry name" value="GARS_A"/>
    <property type="match status" value="1"/>
</dbReference>
<keyword evidence="6 14" id="KW-0547">Nucleotide-binding</keyword>
<feature type="domain" description="ATP-grasp" evidence="15">
    <location>
        <begin position="108"/>
        <end position="311"/>
    </location>
</feature>
<dbReference type="SMART" id="SM01210">
    <property type="entry name" value="GARS_C"/>
    <property type="match status" value="1"/>
</dbReference>
<sequence>MKLLVIGSGGREHAIAYHLLKSPMVESVFCAPGNPGMKADGISCVNISEYAFEDLITFAKKEQIDWTFVGPEGPLFEGIVDQFTQAGQIAFGPNQAAAQIEGSKLFAKELMQKYGIPTASYASFTDQSAALSYLDQQSVPIVVKVDGPAAGKGVTVALTKEEAEKAIKSAFEKDSSQQRLVIEECLIGPEFSIFSMVYKGKVCHSLPARDHKRLLDGNLGPNTGGMGAFAPVGDISEDLYQETLRTIVEPVLVAMEKEGTPFNGVLYTGLMNTAEGPKVIEFNARFGDPETQVVLPLLKTDFAELINDLLHGRETQVEWMEDKACLGVILAAEGYPAKPIKGIEFALTSLMDPSMKIYYAGVSSYKPLISSGGRIAMITCLADSKDQAQKKVYQYLAEQDLKQIIYRKDIGSFLLKS</sequence>
<organism evidence="16 17">
    <name type="scientific">Facklamia miroungae</name>
    <dbReference type="NCBI Taxonomy" id="120956"/>
    <lineage>
        <taxon>Bacteria</taxon>
        <taxon>Bacillati</taxon>
        <taxon>Bacillota</taxon>
        <taxon>Bacilli</taxon>
        <taxon>Lactobacillales</taxon>
        <taxon>Aerococcaceae</taxon>
        <taxon>Facklamia</taxon>
    </lineage>
</organism>
<keyword evidence="17" id="KW-1185">Reference proteome</keyword>
<dbReference type="Pfam" id="PF01071">
    <property type="entry name" value="GARS_A"/>
    <property type="match status" value="1"/>
</dbReference>
<accession>A0A1G7P7S5</accession>
<dbReference type="SUPFAM" id="SSF56059">
    <property type="entry name" value="Glutathione synthetase ATP-binding domain-like"/>
    <property type="match status" value="1"/>
</dbReference>
<dbReference type="Proteomes" id="UP000199708">
    <property type="component" value="Unassembled WGS sequence"/>
</dbReference>
<dbReference type="PROSITE" id="PS50975">
    <property type="entry name" value="ATP_GRASP"/>
    <property type="match status" value="1"/>
</dbReference>
<dbReference type="InterPro" id="IPR011761">
    <property type="entry name" value="ATP-grasp"/>
</dbReference>
<dbReference type="OrthoDB" id="9807240at2"/>
<evidence type="ECO:0000256" key="12">
    <source>
        <dbReference type="ARBA" id="ARBA00042864"/>
    </source>
</evidence>
<reference evidence="16 17" key="1">
    <citation type="submission" date="2016-10" db="EMBL/GenBank/DDBJ databases">
        <authorList>
            <person name="de Groot N.N."/>
        </authorList>
    </citation>
    <scope>NUCLEOTIDE SEQUENCE [LARGE SCALE GENOMIC DNA]</scope>
    <source>
        <strain evidence="16 17">ATCC BAA-466</strain>
    </source>
</reference>
<dbReference type="SUPFAM" id="SSF52440">
    <property type="entry name" value="PreATP-grasp domain"/>
    <property type="match status" value="1"/>
</dbReference>
<dbReference type="Gene3D" id="3.40.50.20">
    <property type="match status" value="1"/>
</dbReference>
<evidence type="ECO:0000259" key="15">
    <source>
        <dbReference type="PROSITE" id="PS50975"/>
    </source>
</evidence>
<dbReference type="NCBIfam" id="TIGR00877">
    <property type="entry name" value="purD"/>
    <property type="match status" value="1"/>
</dbReference>
<dbReference type="UniPathway" id="UPA00074">
    <property type="reaction ID" value="UER00125"/>
</dbReference>
<evidence type="ECO:0000256" key="14">
    <source>
        <dbReference type="PROSITE-ProRule" id="PRU00409"/>
    </source>
</evidence>
<evidence type="ECO:0000256" key="11">
    <source>
        <dbReference type="ARBA" id="ARBA00042242"/>
    </source>
</evidence>
<dbReference type="Pfam" id="PF02844">
    <property type="entry name" value="GARS_N"/>
    <property type="match status" value="1"/>
</dbReference>
<comment type="pathway">
    <text evidence="3 13">Purine metabolism; IMP biosynthesis via de novo pathway; N(1)-(5-phospho-D-ribosyl)glycinamide from 5-phospho-alpha-D-ribose 1-diphosphate: step 2/2.</text>
</comment>
<comment type="catalytic activity">
    <reaction evidence="13">
        <text>5-phospho-beta-D-ribosylamine + glycine + ATP = N(1)-(5-phospho-beta-D-ribosyl)glycinamide + ADP + phosphate + H(+)</text>
        <dbReference type="Rhea" id="RHEA:17453"/>
        <dbReference type="ChEBI" id="CHEBI:15378"/>
        <dbReference type="ChEBI" id="CHEBI:30616"/>
        <dbReference type="ChEBI" id="CHEBI:43474"/>
        <dbReference type="ChEBI" id="CHEBI:57305"/>
        <dbReference type="ChEBI" id="CHEBI:58681"/>
        <dbReference type="ChEBI" id="CHEBI:143788"/>
        <dbReference type="ChEBI" id="CHEBI:456216"/>
        <dbReference type="EC" id="6.3.4.13"/>
    </reaction>
</comment>
<dbReference type="Gene3D" id="3.90.600.10">
    <property type="entry name" value="Phosphoribosylglycinamide synthetase, C-terminal domain"/>
    <property type="match status" value="1"/>
</dbReference>
<dbReference type="AlphaFoldDB" id="A0A1G7P7S5"/>
<dbReference type="PROSITE" id="PS00184">
    <property type="entry name" value="GARS"/>
    <property type="match status" value="1"/>
</dbReference>
<dbReference type="InterPro" id="IPR011054">
    <property type="entry name" value="Rudment_hybrid_motif"/>
</dbReference>
<evidence type="ECO:0000256" key="2">
    <source>
        <dbReference type="ARBA" id="ARBA00001946"/>
    </source>
</evidence>
<evidence type="ECO:0000256" key="9">
    <source>
        <dbReference type="ARBA" id="ARBA00023211"/>
    </source>
</evidence>
<evidence type="ECO:0000313" key="16">
    <source>
        <dbReference type="EMBL" id="SDF81659.1"/>
    </source>
</evidence>
<proteinExistence type="inferred from homology"/>
<keyword evidence="5 13" id="KW-0436">Ligase</keyword>
<gene>
    <name evidence="13" type="primary">purD</name>
    <name evidence="16" type="ORF">SAMN05421791_101133</name>
</gene>
<dbReference type="GO" id="GO:0006189">
    <property type="term" value="P:'de novo' IMP biosynthetic process"/>
    <property type="evidence" value="ECO:0007669"/>
    <property type="project" value="UniProtKB-UniRule"/>
</dbReference>
<evidence type="ECO:0000313" key="17">
    <source>
        <dbReference type="Proteomes" id="UP000199708"/>
    </source>
</evidence>
<dbReference type="GO" id="GO:0046872">
    <property type="term" value="F:metal ion binding"/>
    <property type="evidence" value="ECO:0007669"/>
    <property type="project" value="InterPro"/>
</dbReference>
<comment type="similarity">
    <text evidence="10 13">Belongs to the GARS family.</text>
</comment>
<comment type="cofactor">
    <cofactor evidence="2">
        <name>Mg(2+)</name>
        <dbReference type="ChEBI" id="CHEBI:18420"/>
    </cofactor>
</comment>
<dbReference type="InterPro" id="IPR013815">
    <property type="entry name" value="ATP_grasp_subdomain_1"/>
</dbReference>
<dbReference type="InterPro" id="IPR020559">
    <property type="entry name" value="PRibGlycinamide_synth_CS"/>
</dbReference>
<dbReference type="Pfam" id="PF02843">
    <property type="entry name" value="GARS_C"/>
    <property type="match status" value="1"/>
</dbReference>
<dbReference type="PANTHER" id="PTHR43472">
    <property type="entry name" value="PHOSPHORIBOSYLAMINE--GLYCINE LIGASE"/>
    <property type="match status" value="1"/>
</dbReference>
<dbReference type="GO" id="GO:0009113">
    <property type="term" value="P:purine nucleobase biosynthetic process"/>
    <property type="evidence" value="ECO:0007669"/>
    <property type="project" value="InterPro"/>
</dbReference>
<keyword evidence="7 13" id="KW-0658">Purine biosynthesis</keyword>
<dbReference type="GO" id="GO:0005524">
    <property type="term" value="F:ATP binding"/>
    <property type="evidence" value="ECO:0007669"/>
    <property type="project" value="UniProtKB-UniRule"/>
</dbReference>
<evidence type="ECO:0000256" key="10">
    <source>
        <dbReference type="ARBA" id="ARBA00038345"/>
    </source>
</evidence>
<dbReference type="RefSeq" id="WP_090288838.1">
    <property type="nucleotide sequence ID" value="NZ_FNCK01000001.1"/>
</dbReference>